<accession>A0A8H7XY67</accession>
<feature type="region of interest" description="Disordered" evidence="1">
    <location>
        <begin position="1"/>
        <end position="39"/>
    </location>
</feature>
<dbReference type="OrthoDB" id="3255824at2759"/>
<dbReference type="EMBL" id="JAFIQS010000006">
    <property type="protein sequence ID" value="KAG5167775.1"/>
    <property type="molecule type" value="Genomic_DNA"/>
</dbReference>
<comment type="caution">
    <text evidence="2">The sequence shown here is derived from an EMBL/GenBank/DDBJ whole genome shotgun (WGS) entry which is preliminary data.</text>
</comment>
<organism evidence="2">
    <name type="scientific">Psilocybe cubensis</name>
    <name type="common">Psychedelic mushroom</name>
    <name type="synonym">Stropharia cubensis</name>
    <dbReference type="NCBI Taxonomy" id="181762"/>
    <lineage>
        <taxon>Eukaryota</taxon>
        <taxon>Fungi</taxon>
        <taxon>Dikarya</taxon>
        <taxon>Basidiomycota</taxon>
        <taxon>Agaricomycotina</taxon>
        <taxon>Agaricomycetes</taxon>
        <taxon>Agaricomycetidae</taxon>
        <taxon>Agaricales</taxon>
        <taxon>Agaricineae</taxon>
        <taxon>Strophariaceae</taxon>
        <taxon>Psilocybe</taxon>
    </lineage>
</organism>
<sequence length="368" mass="42303">MRPKSPHWDSPNSPTKRPAAFYGNSVDYRGNPSSSRLPSQVDLLLSTPSRRSQYPNNTAVFSEASLNIEECREEVGKMMNLMSTAHTRLENLPYGQPQSWIQYWKDERAAALVAIRRMLGNMNKSNNMTPAEYFLQEFWRDPENGVALVLPTVAYTDACNKGIGFFMPAPGGHQQALGLAWSWKTGKNYIIPRILDGSVYASWGELIAVEITLETLLTLHQYESIQSRRYPPDPPCFVILSDNQDVVTSLSSQNRWVDRRAVFLEELDSVVGRIGKTCLDHNVQLHVRWIRGSNNYADPWSRMEFSKENADSMEEWHEKIKMKLFDHGITVPAVPYHHRLLLEPCWFKHRTQSFRGSPRKSTRSFHPY</sequence>
<evidence type="ECO:0000256" key="1">
    <source>
        <dbReference type="SAM" id="MobiDB-lite"/>
    </source>
</evidence>
<evidence type="ECO:0000313" key="2">
    <source>
        <dbReference type="EMBL" id="KAG5167775.1"/>
    </source>
</evidence>
<proteinExistence type="predicted"/>
<protein>
    <submittedName>
        <fullName evidence="2">Uncharacterized protein</fullName>
    </submittedName>
</protein>
<reference evidence="2" key="1">
    <citation type="submission" date="2021-02" db="EMBL/GenBank/DDBJ databases">
        <title>Psilocybe cubensis genome.</title>
        <authorList>
            <person name="Mckernan K.J."/>
            <person name="Crawford S."/>
            <person name="Trippe A."/>
            <person name="Kane L.T."/>
            <person name="Mclaughlin S."/>
        </authorList>
    </citation>
    <scope>NUCLEOTIDE SEQUENCE [LARGE SCALE GENOMIC DNA]</scope>
    <source>
        <strain evidence="2">MGC-MH-2018</strain>
    </source>
</reference>
<gene>
    <name evidence="2" type="ORF">JR316_006366</name>
</gene>
<name>A0A8H7XY67_PSICU</name>
<dbReference type="AlphaFoldDB" id="A0A8H7XY67"/>